<gene>
    <name evidence="1" type="primary">g2724</name>
    <name evidence="1" type="ORF">NpPPO83_00002724</name>
</gene>
<comment type="caution">
    <text evidence="1">The sequence shown here is derived from an EMBL/GenBank/DDBJ whole genome shotgun (WGS) entry which is preliminary data.</text>
</comment>
<keyword evidence="2" id="KW-1185">Reference proteome</keyword>
<evidence type="ECO:0000313" key="1">
    <source>
        <dbReference type="EMBL" id="GME25850.1"/>
    </source>
</evidence>
<sequence length="302" mass="32628">MGDIRASDQDALQSAPASAAAVTKAAENEITVLVTGFGPFLNQFPINPSHEITKHLPTTIPLPASSKTIRLLPHPAPLRVAYHPTATHVPSLLAHHSPDLALHIGLAAGRSYFAIERSSARAGYARNDDVDGRRWTLADSDRAWPAHPDRLETGLRFDGVWERWAEGCAGLEGVEVGPGKVLRGRGVGVGGRGMEGVPEGGPGAGAARESVAVRPSDDVGSFLCGFIYYTSLAWWWEREGEVEVKRPVLFLHVPACPDERDVERGRDITVELIKAMVGDWLAQKEEAKKEKGEEEKGVDVGK</sequence>
<organism evidence="1 2">
    <name type="scientific">Neofusicoccum parvum</name>
    <dbReference type="NCBI Taxonomy" id="310453"/>
    <lineage>
        <taxon>Eukaryota</taxon>
        <taxon>Fungi</taxon>
        <taxon>Dikarya</taxon>
        <taxon>Ascomycota</taxon>
        <taxon>Pezizomycotina</taxon>
        <taxon>Dothideomycetes</taxon>
        <taxon>Dothideomycetes incertae sedis</taxon>
        <taxon>Botryosphaeriales</taxon>
        <taxon>Botryosphaeriaceae</taxon>
        <taxon>Neofusicoccum</taxon>
    </lineage>
</organism>
<reference evidence="1" key="1">
    <citation type="submission" date="2024-09" db="EMBL/GenBank/DDBJ databases">
        <title>Draft Genome Sequences of Neofusicoccum parvum.</title>
        <authorList>
            <person name="Ashida A."/>
            <person name="Camagna M."/>
            <person name="Tanaka A."/>
            <person name="Takemoto D."/>
        </authorList>
    </citation>
    <scope>NUCLEOTIDE SEQUENCE</scope>
    <source>
        <strain evidence="1">PPO83</strain>
    </source>
</reference>
<proteinExistence type="predicted"/>
<protein>
    <submittedName>
        <fullName evidence="1">Uncharacterized protein</fullName>
    </submittedName>
</protein>
<accession>A0ACB5RZ55</accession>
<dbReference type="Proteomes" id="UP001165186">
    <property type="component" value="Unassembled WGS sequence"/>
</dbReference>
<evidence type="ECO:0000313" key="2">
    <source>
        <dbReference type="Proteomes" id="UP001165186"/>
    </source>
</evidence>
<dbReference type="EMBL" id="BSXG01000023">
    <property type="protein sequence ID" value="GME25850.1"/>
    <property type="molecule type" value="Genomic_DNA"/>
</dbReference>
<name>A0ACB5RZ55_9PEZI</name>